<dbReference type="Gene3D" id="3.30.1150.10">
    <property type="match status" value="1"/>
</dbReference>
<dbReference type="SUPFAM" id="SSF74653">
    <property type="entry name" value="TolA/TonB C-terminal domain"/>
    <property type="match status" value="1"/>
</dbReference>
<feature type="signal peptide" evidence="1">
    <location>
        <begin position="1"/>
        <end position="20"/>
    </location>
</feature>
<comment type="caution">
    <text evidence="3">The sequence shown here is derived from an EMBL/GenBank/DDBJ whole genome shotgun (WGS) entry which is preliminary data.</text>
</comment>
<organism evidence="3 4">
    <name type="scientific">Flavobacterium suzhouense</name>
    <dbReference type="NCBI Taxonomy" id="1529638"/>
    <lineage>
        <taxon>Bacteria</taxon>
        <taxon>Pseudomonadati</taxon>
        <taxon>Bacteroidota</taxon>
        <taxon>Flavobacteriia</taxon>
        <taxon>Flavobacteriales</taxon>
        <taxon>Flavobacteriaceae</taxon>
        <taxon>Flavobacterium</taxon>
    </lineage>
</organism>
<feature type="chain" id="PRO_5046637211" evidence="1">
    <location>
        <begin position="21"/>
        <end position="158"/>
    </location>
</feature>
<reference evidence="4" key="1">
    <citation type="journal article" date="2019" name="Int. J. Syst. Evol. Microbiol.">
        <title>The Global Catalogue of Microorganisms (GCM) 10K type strain sequencing project: providing services to taxonomists for standard genome sequencing and annotation.</title>
        <authorList>
            <consortium name="The Broad Institute Genomics Platform"/>
            <consortium name="The Broad Institute Genome Sequencing Center for Infectious Disease"/>
            <person name="Wu L."/>
            <person name="Ma J."/>
        </authorList>
    </citation>
    <scope>NUCLEOTIDE SEQUENCE [LARGE SCALE GENOMIC DNA]</scope>
    <source>
        <strain evidence="4">KCTC 42107</strain>
    </source>
</reference>
<name>A0ABW5NRT0_9FLAO</name>
<dbReference type="Proteomes" id="UP001597480">
    <property type="component" value="Unassembled WGS sequence"/>
</dbReference>
<evidence type="ECO:0000313" key="3">
    <source>
        <dbReference type="EMBL" id="MFD2601421.1"/>
    </source>
</evidence>
<gene>
    <name evidence="3" type="ORF">ACFSR3_05080</name>
</gene>
<dbReference type="EMBL" id="JBHUMD010000006">
    <property type="protein sequence ID" value="MFD2601421.1"/>
    <property type="molecule type" value="Genomic_DNA"/>
</dbReference>
<protein>
    <submittedName>
        <fullName evidence="3">Energy transducer TonB</fullName>
    </submittedName>
</protein>
<dbReference type="Pfam" id="PF03544">
    <property type="entry name" value="TonB_C"/>
    <property type="match status" value="1"/>
</dbReference>
<proteinExistence type="predicted"/>
<evidence type="ECO:0000259" key="2">
    <source>
        <dbReference type="Pfam" id="PF03544"/>
    </source>
</evidence>
<keyword evidence="1" id="KW-0732">Signal</keyword>
<sequence>MKPIYLIPFLALALNTQAQTQNNTESPVINNSSAESETENIIYNTSGLQVQPEFPGGLKAFYDFILSNFKDPIVEDGPKTLKAYISFIVEKDGSVTNIKVLRDPGYGVGNEAIRVLKLSPNWKPGEQNDKPVRANFNLPITINIPAPEKATPETVKKQ</sequence>
<evidence type="ECO:0000256" key="1">
    <source>
        <dbReference type="SAM" id="SignalP"/>
    </source>
</evidence>
<dbReference type="RefSeq" id="WP_379820005.1">
    <property type="nucleotide sequence ID" value="NZ_JBHUMD010000006.1"/>
</dbReference>
<dbReference type="InterPro" id="IPR037682">
    <property type="entry name" value="TonB_C"/>
</dbReference>
<keyword evidence="4" id="KW-1185">Reference proteome</keyword>
<accession>A0ABW5NRT0</accession>
<feature type="domain" description="TonB C-terminal" evidence="2">
    <location>
        <begin position="85"/>
        <end position="141"/>
    </location>
</feature>
<evidence type="ECO:0000313" key="4">
    <source>
        <dbReference type="Proteomes" id="UP001597480"/>
    </source>
</evidence>